<dbReference type="InterPro" id="IPR001789">
    <property type="entry name" value="Sig_transdc_resp-reg_receiver"/>
</dbReference>
<dbReference type="InterPro" id="IPR002545">
    <property type="entry name" value="CheW-lke_dom"/>
</dbReference>
<dbReference type="Gene3D" id="2.30.30.40">
    <property type="entry name" value="SH3 Domains"/>
    <property type="match status" value="1"/>
</dbReference>
<dbReference type="PROSITE" id="PS50110">
    <property type="entry name" value="RESPONSE_REGULATORY"/>
    <property type="match status" value="1"/>
</dbReference>
<dbReference type="EMBL" id="PQCO01000114">
    <property type="protein sequence ID" value="PUE04693.1"/>
    <property type="molecule type" value="Genomic_DNA"/>
</dbReference>
<feature type="domain" description="CheW-like" evidence="3">
    <location>
        <begin position="19"/>
        <end position="157"/>
    </location>
</feature>
<keyword evidence="1" id="KW-0597">Phosphoprotein</keyword>
<name>A0A6N4E2D4_9GAMM</name>
<feature type="modified residue" description="4-aspartylphosphate" evidence="1">
    <location>
        <position position="237"/>
    </location>
</feature>
<dbReference type="SUPFAM" id="SSF50341">
    <property type="entry name" value="CheW-like"/>
    <property type="match status" value="1"/>
</dbReference>
<organism evidence="4 5">
    <name type="scientific">Candidatus Sedimenticola endophacoides</name>
    <dbReference type="NCBI Taxonomy" id="2548426"/>
    <lineage>
        <taxon>Bacteria</taxon>
        <taxon>Pseudomonadati</taxon>
        <taxon>Pseudomonadota</taxon>
        <taxon>Gammaproteobacteria</taxon>
        <taxon>Chromatiales</taxon>
        <taxon>Sedimenticolaceae</taxon>
        <taxon>Sedimenticola</taxon>
    </lineage>
</organism>
<evidence type="ECO:0000313" key="5">
    <source>
        <dbReference type="Proteomes" id="UP000250928"/>
    </source>
</evidence>
<comment type="caution">
    <text evidence="4">The sequence shown here is derived from an EMBL/GenBank/DDBJ whole genome shotgun (WGS) entry which is preliminary data.</text>
</comment>
<dbReference type="InterPro" id="IPR024181">
    <property type="entry name" value="Chemotax_regulator_CheV"/>
</dbReference>
<dbReference type="PIRSF" id="PIRSF002867">
    <property type="entry name" value="CheV"/>
    <property type="match status" value="1"/>
</dbReference>
<dbReference type="Pfam" id="PF00072">
    <property type="entry name" value="Response_reg"/>
    <property type="match status" value="1"/>
</dbReference>
<protein>
    <submittedName>
        <fullName evidence="4">Chemotaxis protein CheW</fullName>
    </submittedName>
</protein>
<proteinExistence type="predicted"/>
<dbReference type="CDD" id="cd19924">
    <property type="entry name" value="REC_CheV-like"/>
    <property type="match status" value="1"/>
</dbReference>
<dbReference type="Proteomes" id="UP000250928">
    <property type="component" value="Unassembled WGS sequence"/>
</dbReference>
<dbReference type="PROSITE" id="PS50851">
    <property type="entry name" value="CHEW"/>
    <property type="match status" value="1"/>
</dbReference>
<feature type="domain" description="Response regulatory" evidence="2">
    <location>
        <begin position="179"/>
        <end position="304"/>
    </location>
</feature>
<dbReference type="InterPro" id="IPR011006">
    <property type="entry name" value="CheY-like_superfamily"/>
</dbReference>
<dbReference type="PANTHER" id="PTHR47233:SF3">
    <property type="entry name" value="CHEMOTAXIS PROTEIN CHEV"/>
    <property type="match status" value="1"/>
</dbReference>
<dbReference type="SUPFAM" id="SSF52172">
    <property type="entry name" value="CheY-like"/>
    <property type="match status" value="1"/>
</dbReference>
<evidence type="ECO:0000259" key="2">
    <source>
        <dbReference type="PROSITE" id="PS50110"/>
    </source>
</evidence>
<gene>
    <name evidence="4" type="ORF">C3L24_02705</name>
</gene>
<sequence length="318" mass="35250">MADILKNVDQRTKLAGHNRLELLLFRLLGRERYGINVFKVHEVIQVPEMSKLPGSHPAVRGVIQVREKTLSVIDLSMAVGLEPLGEQGRFVIVTEYNRQVIGFLVRAVEQIANLSWEDISPPPNAGVRGCYVTAVARINQALVEIIDVEQVLQDVVGLEKEVTEAVAETLPRERQAAHRILVADDSTVARNQVKRVLDKLGVETVLVTDGRQALDQLKAWASEGRRVAQYLDMVISDIEMPVMDGYTLTREIREDPALAELHVILHSSLSGMFNDEMIKSVGADDFLAKYDPDELAQLVVERIRTLEQGSAGGTSGDD</sequence>
<dbReference type="InterPro" id="IPR036061">
    <property type="entry name" value="CheW-like_dom_sf"/>
</dbReference>
<evidence type="ECO:0000256" key="1">
    <source>
        <dbReference type="PROSITE-ProRule" id="PRU00169"/>
    </source>
</evidence>
<dbReference type="AlphaFoldDB" id="A0A6N4E2D4"/>
<dbReference type="Gene3D" id="2.40.50.180">
    <property type="entry name" value="CheA-289, Domain 4"/>
    <property type="match status" value="1"/>
</dbReference>
<dbReference type="PANTHER" id="PTHR47233">
    <property type="entry name" value="CHEMOTAXIS PROTEIN CHEV"/>
    <property type="match status" value="1"/>
</dbReference>
<accession>A0A6N4E2D4</accession>
<dbReference type="GO" id="GO:0000160">
    <property type="term" value="P:phosphorelay signal transduction system"/>
    <property type="evidence" value="ECO:0007669"/>
    <property type="project" value="InterPro"/>
</dbReference>
<evidence type="ECO:0000313" key="4">
    <source>
        <dbReference type="EMBL" id="PUE04693.1"/>
    </source>
</evidence>
<reference evidence="4 5" key="1">
    <citation type="submission" date="2018-01" db="EMBL/GenBank/DDBJ databases">
        <title>Novel co-symbiosis in the lucinid bivalve Phacoides pectinatus.</title>
        <authorList>
            <person name="Lim S.J."/>
            <person name="Davis B.G."/>
            <person name="Gill D.E."/>
            <person name="Engel A.S."/>
            <person name="Anderson L.C."/>
            <person name="Campbell B.J."/>
        </authorList>
    </citation>
    <scope>NUCLEOTIDE SEQUENCE [LARGE SCALE GENOMIC DNA]</scope>
    <source>
        <strain evidence="4">N3_P5</strain>
    </source>
</reference>
<dbReference type="Pfam" id="PF01584">
    <property type="entry name" value="CheW"/>
    <property type="match status" value="1"/>
</dbReference>
<dbReference type="SMART" id="SM00260">
    <property type="entry name" value="CheW"/>
    <property type="match status" value="1"/>
</dbReference>
<dbReference type="SMART" id="SM00448">
    <property type="entry name" value="REC"/>
    <property type="match status" value="1"/>
</dbReference>
<dbReference type="Gene3D" id="3.40.50.2300">
    <property type="match status" value="1"/>
</dbReference>
<dbReference type="GO" id="GO:0006935">
    <property type="term" value="P:chemotaxis"/>
    <property type="evidence" value="ECO:0007669"/>
    <property type="project" value="InterPro"/>
</dbReference>
<evidence type="ECO:0000259" key="3">
    <source>
        <dbReference type="PROSITE" id="PS50851"/>
    </source>
</evidence>